<dbReference type="HOGENOM" id="CLU_1666620_0_0_5"/>
<dbReference type="Proteomes" id="UP000006833">
    <property type="component" value="Chromosome"/>
</dbReference>
<evidence type="ECO:0000313" key="1">
    <source>
        <dbReference type="EMBL" id="ABV94112.1"/>
    </source>
</evidence>
<dbReference type="EMBL" id="CP000830">
    <property type="protein sequence ID" value="ABV94112.1"/>
    <property type="molecule type" value="Genomic_DNA"/>
</dbReference>
<sequence>MHFPQEGAFDDDRTLLKAFVRAYGDHLGIILGFRASSTYRMPVISDDLGEVLGPAGWKQIEDDLEALIEAIDKTSDDGKLLQHGLLGRHLRFKIAALNHREARLYQGGNFVFNPLFGRSVGNIADTIIDSALDATGAGTTLREIGDIASDVIGDVIDS</sequence>
<dbReference type="AlphaFoldDB" id="A8LRT1"/>
<name>A8LRT1_DINSH</name>
<gene>
    <name evidence="1" type="ordered locus">Dshi_2376</name>
</gene>
<dbReference type="KEGG" id="dsh:Dshi_2376"/>
<dbReference type="RefSeq" id="WP_012179043.1">
    <property type="nucleotide sequence ID" value="NC_009952.1"/>
</dbReference>
<protein>
    <submittedName>
        <fullName evidence="1">Uncharacterized protein</fullName>
    </submittedName>
</protein>
<keyword evidence="2" id="KW-1185">Reference proteome</keyword>
<evidence type="ECO:0000313" key="2">
    <source>
        <dbReference type="Proteomes" id="UP000006833"/>
    </source>
</evidence>
<reference evidence="2" key="1">
    <citation type="journal article" date="2010" name="ISME J.">
        <title>The complete genome sequence of the algal symbiont Dinoroseobacter shibae: a hitchhiker's guide to life in the sea.</title>
        <authorList>
            <person name="Wagner-Dobler I."/>
            <person name="Ballhausen B."/>
            <person name="Berger M."/>
            <person name="Brinkhoff T."/>
            <person name="Buchholz I."/>
            <person name="Bunk B."/>
            <person name="Cypionka H."/>
            <person name="Daniel R."/>
            <person name="Drepper T."/>
            <person name="Gerdts G."/>
            <person name="Hahnke S."/>
            <person name="Han C."/>
            <person name="Jahn D."/>
            <person name="Kalhoefer D."/>
            <person name="Kiss H."/>
            <person name="Klenk H.P."/>
            <person name="Kyrpides N."/>
            <person name="Liebl W."/>
            <person name="Liesegang H."/>
            <person name="Meincke L."/>
            <person name="Pati A."/>
            <person name="Petersen J."/>
            <person name="Piekarski T."/>
            <person name="Pommerenke C."/>
            <person name="Pradella S."/>
            <person name="Pukall R."/>
            <person name="Rabus R."/>
            <person name="Stackebrandt E."/>
            <person name="Thole S."/>
            <person name="Thompson L."/>
            <person name="Tielen P."/>
            <person name="Tomasch J."/>
            <person name="von Jan M."/>
            <person name="Wanphrut N."/>
            <person name="Wichels A."/>
            <person name="Zech H."/>
            <person name="Simon M."/>
        </authorList>
    </citation>
    <scope>NUCLEOTIDE SEQUENCE [LARGE SCALE GENOMIC DNA]</scope>
    <source>
        <strain evidence="2">DSM 16493 / NCIMB 14021 / DFL 12</strain>
    </source>
</reference>
<organism evidence="1 2">
    <name type="scientific">Dinoroseobacter shibae (strain DSM 16493 / NCIMB 14021 / DFL 12)</name>
    <dbReference type="NCBI Taxonomy" id="398580"/>
    <lineage>
        <taxon>Bacteria</taxon>
        <taxon>Pseudomonadati</taxon>
        <taxon>Pseudomonadota</taxon>
        <taxon>Alphaproteobacteria</taxon>
        <taxon>Rhodobacterales</taxon>
        <taxon>Roseobacteraceae</taxon>
        <taxon>Dinoroseobacter</taxon>
    </lineage>
</organism>
<accession>A8LRT1</accession>
<proteinExistence type="predicted"/>